<dbReference type="KEGG" id="bsen:DP114_23780"/>
<dbReference type="SUPFAM" id="SSF55729">
    <property type="entry name" value="Acyl-CoA N-acyltransferases (Nat)"/>
    <property type="match status" value="1"/>
</dbReference>
<gene>
    <name evidence="2" type="ORF">DP114_23780</name>
</gene>
<dbReference type="Proteomes" id="UP000503129">
    <property type="component" value="Chromosome"/>
</dbReference>
<organism evidence="2 3">
    <name type="scientific">Brasilonema sennae CENA114</name>
    <dbReference type="NCBI Taxonomy" id="415709"/>
    <lineage>
        <taxon>Bacteria</taxon>
        <taxon>Bacillati</taxon>
        <taxon>Cyanobacteriota</taxon>
        <taxon>Cyanophyceae</taxon>
        <taxon>Nostocales</taxon>
        <taxon>Scytonemataceae</taxon>
        <taxon>Brasilonema</taxon>
        <taxon>Bromeliae group (in: Brasilonema)</taxon>
    </lineage>
</organism>
<dbReference type="InterPro" id="IPR000182">
    <property type="entry name" value="GNAT_dom"/>
</dbReference>
<reference evidence="2 3" key="1">
    <citation type="submission" date="2018-06" db="EMBL/GenBank/DDBJ databases">
        <title>Comparative genomics of Brasilonema spp. strains.</title>
        <authorList>
            <person name="Alvarenga D.O."/>
            <person name="Fiore M.F."/>
            <person name="Varani A.M."/>
        </authorList>
    </citation>
    <scope>NUCLEOTIDE SEQUENCE [LARGE SCALE GENOMIC DNA]</scope>
    <source>
        <strain evidence="2 3">CENA114</strain>
    </source>
</reference>
<evidence type="ECO:0000313" key="3">
    <source>
        <dbReference type="Proteomes" id="UP000503129"/>
    </source>
</evidence>
<keyword evidence="2" id="KW-0808">Transferase</keyword>
<dbReference type="Gene3D" id="3.40.630.30">
    <property type="match status" value="1"/>
</dbReference>
<proteinExistence type="predicted"/>
<dbReference type="InterPro" id="IPR051531">
    <property type="entry name" value="N-acetyltransferase"/>
</dbReference>
<dbReference type="PANTHER" id="PTHR43792">
    <property type="entry name" value="GNAT FAMILY, PUTATIVE (AFU_ORTHOLOGUE AFUA_3G00765)-RELATED-RELATED"/>
    <property type="match status" value="1"/>
</dbReference>
<dbReference type="InterPro" id="IPR016181">
    <property type="entry name" value="Acyl_CoA_acyltransferase"/>
</dbReference>
<dbReference type="Pfam" id="PF13302">
    <property type="entry name" value="Acetyltransf_3"/>
    <property type="match status" value="1"/>
</dbReference>
<protein>
    <submittedName>
        <fullName evidence="2">N-acetyltransferase</fullName>
    </submittedName>
</protein>
<sequence>MMNINLPLETQRLILRDLTKSDWEGIHNYACDPEVVHYLPFGPNSEEDTKLFLQTQIKLQRQQPRRHFTLAITLKDDKQFIGTCRLSITNPDKLEGSIGYSLDKQYWGQGYATEAAGKVLHFGFQQLNMHRIFATSNPKNTLSMRILVKIGMRQEGYLREYEWVKGEWQDSLLYAIVDREWIQMQIRNFN</sequence>
<name>A0A856MIW8_9CYAN</name>
<dbReference type="EMBL" id="CP030118">
    <property type="protein sequence ID" value="QDL10512.1"/>
    <property type="molecule type" value="Genomic_DNA"/>
</dbReference>
<feature type="domain" description="N-acetyltransferase" evidence="1">
    <location>
        <begin position="13"/>
        <end position="180"/>
    </location>
</feature>
<dbReference type="AlphaFoldDB" id="A0A856MIW8"/>
<dbReference type="PROSITE" id="PS51186">
    <property type="entry name" value="GNAT"/>
    <property type="match status" value="1"/>
</dbReference>
<evidence type="ECO:0000259" key="1">
    <source>
        <dbReference type="PROSITE" id="PS51186"/>
    </source>
</evidence>
<dbReference type="GO" id="GO:0016747">
    <property type="term" value="F:acyltransferase activity, transferring groups other than amino-acyl groups"/>
    <property type="evidence" value="ECO:0007669"/>
    <property type="project" value="InterPro"/>
</dbReference>
<evidence type="ECO:0000313" key="2">
    <source>
        <dbReference type="EMBL" id="QDL10512.1"/>
    </source>
</evidence>
<keyword evidence="3" id="KW-1185">Reference proteome</keyword>
<accession>A0A856MIW8</accession>
<dbReference type="RefSeq" id="WP_169268731.1">
    <property type="nucleotide sequence ID" value="NZ_CAWOXK010000001.1"/>
</dbReference>